<evidence type="ECO:0000259" key="3">
    <source>
        <dbReference type="Pfam" id="PF13439"/>
    </source>
</evidence>
<evidence type="ECO:0000256" key="1">
    <source>
        <dbReference type="ARBA" id="ARBA00022679"/>
    </source>
</evidence>
<feature type="domain" description="Glycosyltransferase subfamily 4-like N-terminal" evidence="3">
    <location>
        <begin position="23"/>
        <end position="187"/>
    </location>
</feature>
<dbReference type="Gene3D" id="3.40.50.2000">
    <property type="entry name" value="Glycogen Phosphorylase B"/>
    <property type="match status" value="2"/>
</dbReference>
<dbReference type="InterPro" id="IPR028098">
    <property type="entry name" value="Glyco_trans_4-like_N"/>
</dbReference>
<dbReference type="InterPro" id="IPR001296">
    <property type="entry name" value="Glyco_trans_1"/>
</dbReference>
<dbReference type="CDD" id="cd03801">
    <property type="entry name" value="GT4_PimA-like"/>
    <property type="match status" value="1"/>
</dbReference>
<dbReference type="PANTHER" id="PTHR46401:SF2">
    <property type="entry name" value="GLYCOSYLTRANSFERASE WBBK-RELATED"/>
    <property type="match status" value="1"/>
</dbReference>
<dbReference type="Pfam" id="PF00534">
    <property type="entry name" value="Glycos_transf_1"/>
    <property type="match status" value="1"/>
</dbReference>
<proteinExistence type="predicted"/>
<organism evidence="4 5">
    <name type="scientific">Devosia neptuniae</name>
    <dbReference type="NCBI Taxonomy" id="191302"/>
    <lineage>
        <taxon>Bacteria</taxon>
        <taxon>Pseudomonadati</taxon>
        <taxon>Pseudomonadota</taxon>
        <taxon>Alphaproteobacteria</taxon>
        <taxon>Hyphomicrobiales</taxon>
        <taxon>Devosiaceae</taxon>
        <taxon>Devosia</taxon>
    </lineage>
</organism>
<keyword evidence="1" id="KW-0808">Transferase</keyword>
<name>A0ABY6CJF9_9HYPH</name>
<evidence type="ECO:0000313" key="5">
    <source>
        <dbReference type="Proteomes" id="UP001061862"/>
    </source>
</evidence>
<dbReference type="SUPFAM" id="SSF53756">
    <property type="entry name" value="UDP-Glycosyltransferase/glycogen phosphorylase"/>
    <property type="match status" value="1"/>
</dbReference>
<sequence>MSAALSPAVSATPPHILMTLDAVGGVWRYAMDLAAGMVRHGFTFTFAGLGPAPTPAQRAEAERIGQLIWLDAPLDWLAETEAQLDRIPDVLAALVEQQRIDLVHLNLPSQACGLALPVPTIVVSHSCVVTWFAAVRQVPLPADWQWQLRRNRAGFDAADMVLAPSQAHADLLSLSYGPIENLSVVHNASRASIAPTRKHAKIFAAGRWWDEGKNGALLDKAARCSVWPVAMAGACAGPNGQQFHPRNARSLGELPHAAVAQAMAEAAIVASPSRYEPFGLAALEGAKAGAALVLADIPTYRELWDGAALFAAPDDAAGFAHALNRLAGDDALRHEFAALARQRSARFAPEAQCAAMRAVYGRLLQSPSALEA</sequence>
<accession>A0ABY6CJF9</accession>
<keyword evidence="5" id="KW-1185">Reference proteome</keyword>
<reference evidence="4 5" key="1">
    <citation type="submission" date="2022-09" db="EMBL/GenBank/DDBJ databases">
        <title>Interaction between co-microsymbionts with complementary sets of symbiotic genes in legume-rhizobium systems.</title>
        <authorList>
            <person name="Safronova V."/>
            <person name="Sazanova A."/>
            <person name="Afonin A."/>
            <person name="Chirak E."/>
        </authorList>
    </citation>
    <scope>NUCLEOTIDE SEQUENCE [LARGE SCALE GENOMIC DNA]</scope>
    <source>
        <strain evidence="4 5">A18/4-1</strain>
    </source>
</reference>
<dbReference type="Pfam" id="PF13439">
    <property type="entry name" value="Glyco_transf_4"/>
    <property type="match status" value="1"/>
</dbReference>
<protein>
    <submittedName>
        <fullName evidence="4">Glycosyltransferase family 4 protein</fullName>
    </submittedName>
</protein>
<dbReference type="Proteomes" id="UP001061862">
    <property type="component" value="Chromosome"/>
</dbReference>
<dbReference type="RefSeq" id="WP_262170575.1">
    <property type="nucleotide sequence ID" value="NZ_CP104965.1"/>
</dbReference>
<dbReference type="PANTHER" id="PTHR46401">
    <property type="entry name" value="GLYCOSYLTRANSFERASE WBBK-RELATED"/>
    <property type="match status" value="1"/>
</dbReference>
<dbReference type="EMBL" id="CP104965">
    <property type="protein sequence ID" value="UXN71156.1"/>
    <property type="molecule type" value="Genomic_DNA"/>
</dbReference>
<gene>
    <name evidence="4" type="ORF">N8A98_08225</name>
</gene>
<evidence type="ECO:0000259" key="2">
    <source>
        <dbReference type="Pfam" id="PF00534"/>
    </source>
</evidence>
<evidence type="ECO:0000313" key="4">
    <source>
        <dbReference type="EMBL" id="UXN71156.1"/>
    </source>
</evidence>
<feature type="domain" description="Glycosyl transferase family 1" evidence="2">
    <location>
        <begin position="248"/>
        <end position="342"/>
    </location>
</feature>